<dbReference type="GeneID" id="115876347"/>
<dbReference type="FunCoup" id="A0A6J2X9L8">
    <property type="interactions" value="942"/>
</dbReference>
<dbReference type="InterPro" id="IPR013154">
    <property type="entry name" value="ADH-like_N"/>
</dbReference>
<evidence type="ECO:0000256" key="1">
    <source>
        <dbReference type="ARBA" id="ARBA00004173"/>
    </source>
</evidence>
<proteinExistence type="inferred from homology"/>
<evidence type="ECO:0000313" key="7">
    <source>
        <dbReference type="Proteomes" id="UP000504635"/>
    </source>
</evidence>
<organism evidence="7 8">
    <name type="scientific">Sitophilus oryzae</name>
    <name type="common">Rice weevil</name>
    <name type="synonym">Curculio oryzae</name>
    <dbReference type="NCBI Taxonomy" id="7048"/>
    <lineage>
        <taxon>Eukaryota</taxon>
        <taxon>Metazoa</taxon>
        <taxon>Ecdysozoa</taxon>
        <taxon>Arthropoda</taxon>
        <taxon>Hexapoda</taxon>
        <taxon>Insecta</taxon>
        <taxon>Pterygota</taxon>
        <taxon>Neoptera</taxon>
        <taxon>Endopterygota</taxon>
        <taxon>Coleoptera</taxon>
        <taxon>Polyphaga</taxon>
        <taxon>Cucujiformia</taxon>
        <taxon>Curculionidae</taxon>
        <taxon>Dryophthorinae</taxon>
        <taxon>Sitophilus</taxon>
    </lineage>
</organism>
<accession>A0A6J2X9L8</accession>
<comment type="subcellular location">
    <subcellularLocation>
        <location evidence="1">Mitochondrion</location>
    </subcellularLocation>
</comment>
<protein>
    <submittedName>
        <fullName evidence="8">Reticulon-4-interacting protein 1 homolog, mitochondrial</fullName>
    </submittedName>
</protein>
<dbReference type="InterPro" id="IPR036291">
    <property type="entry name" value="NAD(P)-bd_dom_sf"/>
</dbReference>
<keyword evidence="4" id="KW-0560">Oxidoreductase</keyword>
<dbReference type="RefSeq" id="XP_030747943.1">
    <property type="nucleotide sequence ID" value="XM_030892083.1"/>
</dbReference>
<dbReference type="SUPFAM" id="SSF50129">
    <property type="entry name" value="GroES-like"/>
    <property type="match status" value="1"/>
</dbReference>
<dbReference type="Gene3D" id="3.40.50.720">
    <property type="entry name" value="NAD(P)-binding Rossmann-like Domain"/>
    <property type="match status" value="1"/>
</dbReference>
<dbReference type="SUPFAM" id="SSF51735">
    <property type="entry name" value="NAD(P)-binding Rossmann-fold domains"/>
    <property type="match status" value="1"/>
</dbReference>
<gene>
    <name evidence="8" type="primary">LOC115876347</name>
</gene>
<keyword evidence="3" id="KW-0809">Transit peptide</keyword>
<dbReference type="Proteomes" id="UP000504635">
    <property type="component" value="Unplaced"/>
</dbReference>
<comment type="similarity">
    <text evidence="2">Belongs to the zinc-containing alcohol dehydrogenase family. Quinone oxidoreductase subfamily.</text>
</comment>
<dbReference type="InterPro" id="IPR037397">
    <property type="entry name" value="RTN4IP1"/>
</dbReference>
<evidence type="ECO:0000256" key="5">
    <source>
        <dbReference type="ARBA" id="ARBA00023128"/>
    </source>
</evidence>
<dbReference type="PANTHER" id="PTHR11695:SF294">
    <property type="entry name" value="RETICULON-4-INTERACTING PROTEIN 1, MITOCHONDRIAL"/>
    <property type="match status" value="1"/>
</dbReference>
<dbReference type="InterPro" id="IPR011032">
    <property type="entry name" value="GroES-like_sf"/>
</dbReference>
<keyword evidence="5" id="KW-0496">Mitochondrion</keyword>
<dbReference type="InParanoid" id="A0A6J2X9L8"/>
<reference evidence="8" key="1">
    <citation type="submission" date="2025-08" db="UniProtKB">
        <authorList>
            <consortium name="RefSeq"/>
        </authorList>
    </citation>
    <scope>IDENTIFICATION</scope>
    <source>
        <tissue evidence="8">Gonads</tissue>
    </source>
</reference>
<feature type="domain" description="Enoyl reductase (ER)" evidence="6">
    <location>
        <begin position="35"/>
        <end position="366"/>
    </location>
</feature>
<dbReference type="CDD" id="cd08248">
    <property type="entry name" value="RTN4I1"/>
    <property type="match status" value="1"/>
</dbReference>
<evidence type="ECO:0000256" key="3">
    <source>
        <dbReference type="ARBA" id="ARBA00022946"/>
    </source>
</evidence>
<dbReference type="Gene3D" id="3.90.180.10">
    <property type="entry name" value="Medium-chain alcohol dehydrogenases, catalytic domain"/>
    <property type="match status" value="1"/>
</dbReference>
<dbReference type="PANTHER" id="PTHR11695">
    <property type="entry name" value="ALCOHOL DEHYDROGENASE RELATED"/>
    <property type="match status" value="1"/>
</dbReference>
<name>A0A6J2X9L8_SITOR</name>
<dbReference type="Pfam" id="PF13602">
    <property type="entry name" value="ADH_zinc_N_2"/>
    <property type="match status" value="1"/>
</dbReference>
<dbReference type="GO" id="GO:0016491">
    <property type="term" value="F:oxidoreductase activity"/>
    <property type="evidence" value="ECO:0007669"/>
    <property type="project" value="UniProtKB-KW"/>
</dbReference>
<dbReference type="AlphaFoldDB" id="A0A6J2X9L8"/>
<keyword evidence="7" id="KW-1185">Reference proteome</keyword>
<dbReference type="KEGG" id="soy:115876347"/>
<dbReference type="SMART" id="SM00829">
    <property type="entry name" value="PKS_ER"/>
    <property type="match status" value="1"/>
</dbReference>
<evidence type="ECO:0000313" key="8">
    <source>
        <dbReference type="RefSeq" id="XP_030747943.1"/>
    </source>
</evidence>
<dbReference type="InterPro" id="IPR020843">
    <property type="entry name" value="ER"/>
</dbReference>
<evidence type="ECO:0000259" key="6">
    <source>
        <dbReference type="SMART" id="SM00829"/>
    </source>
</evidence>
<dbReference type="FunFam" id="3.40.50.720:FF:000147">
    <property type="entry name" value="Reticulon-4-interacting protein 1 homolog, mitochondrial"/>
    <property type="match status" value="1"/>
</dbReference>
<dbReference type="Pfam" id="PF08240">
    <property type="entry name" value="ADH_N"/>
    <property type="match status" value="1"/>
</dbReference>
<dbReference type="OrthoDB" id="48317at2759"/>
<evidence type="ECO:0000256" key="2">
    <source>
        <dbReference type="ARBA" id="ARBA00010371"/>
    </source>
</evidence>
<evidence type="ECO:0000256" key="4">
    <source>
        <dbReference type="ARBA" id="ARBA00023002"/>
    </source>
</evidence>
<sequence length="370" mass="41120">MLNRTVLISQRCFSQKSLKLKESQKMLSWLIHSYGDINELQLESKRLPIIYNPEEVLVQVKAASLNPIDLFMLGGYGKTSFQVLRKAELEFPLTLGRDFSGTIISKGHGVSNKFNVGDEVYGFVPIHKQGSFAEFVLASGCHILPKPKHLTHEQSASLVYASMTAWSGLFIAGNLLMRQKEGLRVLVLGGSGGVGTAAIQLLKSQGCIVYTTCSKDAVDFVSLLKPDFVFDRSDPNFIKNVELEGKYHVILDAANMGIHNIPKSWNFESYITLNSPLLVNNDNYGLTFGLLKSAKDLFEANITNICNGKTVRWGYFVPSNFGFQFLHRLVCEGKINPVIQKQFGFDDLPCAIETLKSGHARGKLVITYDN</sequence>
<dbReference type="GO" id="GO:0005739">
    <property type="term" value="C:mitochondrion"/>
    <property type="evidence" value="ECO:0007669"/>
    <property type="project" value="UniProtKB-SubCell"/>
</dbReference>
<dbReference type="InterPro" id="IPR050700">
    <property type="entry name" value="YIM1/Zinc_Alcohol_DH_Fams"/>
</dbReference>